<sequence length="255" mass="28873">MDISSAFGNCLQHIVSRTPSYSYAGLTTPLPGISFAGSTSGIPIRDNDSLTRDLLKLLLLHSLPLRRAIYGRALSFDELPHNTPNPANGINQIIALPLLKILYESRFDLELWGGRKSSWKKWQLLSEPIWNTHLPYPKHPDDQWACSALGIFGANGIPGLRYSEIWRQIIAFDCFSAFTEAGIHRDHNSEKVKDLFLKYRRTVLDPGTALSCRDVFKAFRGRDPLPEHMLQYFEASNRLDQQESTSGPSEEEEEE</sequence>
<dbReference type="OrthoDB" id="534666at2759"/>
<name>A0A0R3TUD1_RODNA</name>
<feature type="region of interest" description="Disordered" evidence="1">
    <location>
        <begin position="236"/>
        <end position="255"/>
    </location>
</feature>
<gene>
    <name evidence="2" type="ORF">HNAJ_LOCUS11347</name>
</gene>
<dbReference type="WBParaSite" id="HNAJ_0001135801-mRNA-1">
    <property type="protein sequence ID" value="HNAJ_0001135801-mRNA-1"/>
    <property type="gene ID" value="HNAJ_0001135801"/>
</dbReference>
<evidence type="ECO:0000256" key="1">
    <source>
        <dbReference type="SAM" id="MobiDB-lite"/>
    </source>
</evidence>
<dbReference type="EMBL" id="UZAE01013523">
    <property type="protein sequence ID" value="VDO10214.1"/>
    <property type="molecule type" value="Genomic_DNA"/>
</dbReference>
<keyword evidence="3" id="KW-1185">Reference proteome</keyword>
<dbReference type="InterPro" id="IPR024077">
    <property type="entry name" value="Neurolysin/TOP_dom2"/>
</dbReference>
<proteinExistence type="predicted"/>
<protein>
    <submittedName>
        <fullName evidence="2 4">Uncharacterized protein</fullName>
    </submittedName>
</protein>
<dbReference type="SUPFAM" id="SSF55486">
    <property type="entry name" value="Metalloproteases ('zincins'), catalytic domain"/>
    <property type="match status" value="1"/>
</dbReference>
<evidence type="ECO:0000313" key="3">
    <source>
        <dbReference type="Proteomes" id="UP000278807"/>
    </source>
</evidence>
<organism evidence="4">
    <name type="scientific">Rodentolepis nana</name>
    <name type="common">Dwarf tapeworm</name>
    <name type="synonym">Hymenolepis nana</name>
    <dbReference type="NCBI Taxonomy" id="102285"/>
    <lineage>
        <taxon>Eukaryota</taxon>
        <taxon>Metazoa</taxon>
        <taxon>Spiralia</taxon>
        <taxon>Lophotrochozoa</taxon>
        <taxon>Platyhelminthes</taxon>
        <taxon>Cestoda</taxon>
        <taxon>Eucestoda</taxon>
        <taxon>Cyclophyllidea</taxon>
        <taxon>Hymenolepididae</taxon>
        <taxon>Rodentolepis</taxon>
    </lineage>
</organism>
<dbReference type="Gene3D" id="1.10.1370.10">
    <property type="entry name" value="Neurolysin, domain 3"/>
    <property type="match status" value="1"/>
</dbReference>
<reference evidence="2 3" key="2">
    <citation type="submission" date="2018-11" db="EMBL/GenBank/DDBJ databases">
        <authorList>
            <consortium name="Pathogen Informatics"/>
        </authorList>
    </citation>
    <scope>NUCLEOTIDE SEQUENCE [LARGE SCALE GENOMIC DNA]</scope>
</reference>
<evidence type="ECO:0000313" key="4">
    <source>
        <dbReference type="WBParaSite" id="HNAJ_0001135801-mRNA-1"/>
    </source>
</evidence>
<dbReference type="AlphaFoldDB" id="A0A0R3TUD1"/>
<evidence type="ECO:0000313" key="2">
    <source>
        <dbReference type="EMBL" id="VDO10214.1"/>
    </source>
</evidence>
<dbReference type="Proteomes" id="UP000278807">
    <property type="component" value="Unassembled WGS sequence"/>
</dbReference>
<feature type="compositionally biased region" description="Polar residues" evidence="1">
    <location>
        <begin position="238"/>
        <end position="248"/>
    </location>
</feature>
<reference evidence="4" key="1">
    <citation type="submission" date="2017-02" db="UniProtKB">
        <authorList>
            <consortium name="WormBaseParasite"/>
        </authorList>
    </citation>
    <scope>IDENTIFICATION</scope>
</reference>
<dbReference type="STRING" id="102285.A0A0R3TUD1"/>
<accession>A0A0R3TUD1</accession>